<keyword evidence="3" id="KW-1185">Reference proteome</keyword>
<sequence>MSISRLGYTLALIGGILMVVFGILAVAQSTFRAAFYGWGFFNGGIITLLAGIIAVIGASRVRELVWAIILIVIGLLGGGLGGLLVLIGGILGLVASVSRQN</sequence>
<keyword evidence="1" id="KW-1133">Transmembrane helix</keyword>
<reference evidence="3" key="1">
    <citation type="submission" date="2016-11" db="EMBL/GenBank/DDBJ databases">
        <title>Dehalogenimonas formicexedens sp. nov., a chlorinated alkane respiring bacterium isolated from contaminated groundwater.</title>
        <authorList>
            <person name="Key T.A."/>
            <person name="Bowman K.S."/>
            <person name="Lee I."/>
            <person name="Chun J."/>
            <person name="Albuquerque L."/>
            <person name="da Costa M.S."/>
            <person name="Rainey F.A."/>
            <person name="Moe W.M."/>
        </authorList>
    </citation>
    <scope>NUCLEOTIDE SEQUENCE [LARGE SCALE GENOMIC DNA]</scope>
    <source>
        <strain evidence="3">NSZ-14</strain>
    </source>
</reference>
<feature type="transmembrane region" description="Helical" evidence="1">
    <location>
        <begin position="64"/>
        <end position="97"/>
    </location>
</feature>
<name>A0A1P8F4Q1_9CHLR</name>
<dbReference type="KEGG" id="dfo:Dform_00088"/>
<gene>
    <name evidence="2" type="ORF">Dform_00088</name>
</gene>
<dbReference type="RefSeq" id="WP_076003266.1">
    <property type="nucleotide sequence ID" value="NZ_CP018258.1"/>
</dbReference>
<proteinExistence type="predicted"/>
<evidence type="ECO:0000256" key="1">
    <source>
        <dbReference type="SAM" id="Phobius"/>
    </source>
</evidence>
<organism evidence="2 3">
    <name type="scientific">Dehalogenimonas formicexedens</name>
    <dbReference type="NCBI Taxonomy" id="1839801"/>
    <lineage>
        <taxon>Bacteria</taxon>
        <taxon>Bacillati</taxon>
        <taxon>Chloroflexota</taxon>
        <taxon>Dehalococcoidia</taxon>
        <taxon>Dehalococcoidales</taxon>
        <taxon>Dehalococcoidaceae</taxon>
        <taxon>Dehalogenimonas</taxon>
    </lineage>
</organism>
<dbReference type="OrthoDB" id="9928176at2"/>
<evidence type="ECO:0008006" key="4">
    <source>
        <dbReference type="Google" id="ProtNLM"/>
    </source>
</evidence>
<feature type="transmembrane region" description="Helical" evidence="1">
    <location>
        <begin position="34"/>
        <end position="58"/>
    </location>
</feature>
<evidence type="ECO:0000313" key="2">
    <source>
        <dbReference type="EMBL" id="APV43451.1"/>
    </source>
</evidence>
<accession>A0A1P8F4Q1</accession>
<dbReference type="AlphaFoldDB" id="A0A1P8F4Q1"/>
<keyword evidence="1" id="KW-0472">Membrane</keyword>
<keyword evidence="1" id="KW-0812">Transmembrane</keyword>
<protein>
    <recommendedName>
        <fullName evidence="4">DUF4064 domain-containing protein</fullName>
    </recommendedName>
</protein>
<evidence type="ECO:0000313" key="3">
    <source>
        <dbReference type="Proteomes" id="UP000185934"/>
    </source>
</evidence>
<dbReference type="EMBL" id="CP018258">
    <property type="protein sequence ID" value="APV43451.1"/>
    <property type="molecule type" value="Genomic_DNA"/>
</dbReference>
<dbReference type="Proteomes" id="UP000185934">
    <property type="component" value="Chromosome"/>
</dbReference>
<feature type="transmembrane region" description="Helical" evidence="1">
    <location>
        <begin position="6"/>
        <end position="27"/>
    </location>
</feature>
<dbReference type="STRING" id="1839801.Dform_00088"/>